<evidence type="ECO:0000313" key="2">
    <source>
        <dbReference type="Proteomes" id="UP001230220"/>
    </source>
</evidence>
<dbReference type="Proteomes" id="UP001230220">
    <property type="component" value="Unassembled WGS sequence"/>
</dbReference>
<accession>A0ABU0E3V9</accession>
<gene>
    <name evidence="1" type="ORF">J2S15_002328</name>
</gene>
<name>A0ABU0E3V9_9FIRM</name>
<keyword evidence="2" id="KW-1185">Reference proteome</keyword>
<organism evidence="1 2">
    <name type="scientific">Breznakia pachnodae</name>
    <dbReference type="NCBI Taxonomy" id="265178"/>
    <lineage>
        <taxon>Bacteria</taxon>
        <taxon>Bacillati</taxon>
        <taxon>Bacillota</taxon>
        <taxon>Erysipelotrichia</taxon>
        <taxon>Erysipelotrichales</taxon>
        <taxon>Erysipelotrichaceae</taxon>
        <taxon>Breznakia</taxon>
    </lineage>
</organism>
<comment type="caution">
    <text evidence="1">The sequence shown here is derived from an EMBL/GenBank/DDBJ whole genome shotgun (WGS) entry which is preliminary data.</text>
</comment>
<protein>
    <submittedName>
        <fullName evidence="1">Uncharacterized protein</fullName>
    </submittedName>
</protein>
<proteinExistence type="predicted"/>
<reference evidence="1 2" key="1">
    <citation type="submission" date="2023-07" db="EMBL/GenBank/DDBJ databases">
        <title>Genomic Encyclopedia of Type Strains, Phase IV (KMG-IV): sequencing the most valuable type-strain genomes for metagenomic binning, comparative biology and taxonomic classification.</title>
        <authorList>
            <person name="Goeker M."/>
        </authorList>
    </citation>
    <scope>NUCLEOTIDE SEQUENCE [LARGE SCALE GENOMIC DNA]</scope>
    <source>
        <strain evidence="1 2">DSM 16784</strain>
    </source>
</reference>
<evidence type="ECO:0000313" key="1">
    <source>
        <dbReference type="EMBL" id="MDQ0361578.1"/>
    </source>
</evidence>
<dbReference type="EMBL" id="JAUSUR010000004">
    <property type="protein sequence ID" value="MDQ0361578.1"/>
    <property type="molecule type" value="Genomic_DNA"/>
</dbReference>
<sequence>MEEIKIENIENKLNGLKSNEVLVIEFEEPKDEN</sequence>